<name>X1FGH7_9ZZZZ</name>
<accession>X1FGH7</accession>
<organism evidence="1">
    <name type="scientific">marine sediment metagenome</name>
    <dbReference type="NCBI Taxonomy" id="412755"/>
    <lineage>
        <taxon>unclassified sequences</taxon>
        <taxon>metagenomes</taxon>
        <taxon>ecological metagenomes</taxon>
    </lineage>
</organism>
<reference evidence="1" key="1">
    <citation type="journal article" date="2014" name="Front. Microbiol.">
        <title>High frequency of phylogenetically diverse reductive dehalogenase-homologous genes in deep subseafloor sedimentary metagenomes.</title>
        <authorList>
            <person name="Kawai M."/>
            <person name="Futagami T."/>
            <person name="Toyoda A."/>
            <person name="Takaki Y."/>
            <person name="Nishi S."/>
            <person name="Hori S."/>
            <person name="Arai W."/>
            <person name="Tsubouchi T."/>
            <person name="Morono Y."/>
            <person name="Uchiyama I."/>
            <person name="Ito T."/>
            <person name="Fujiyama A."/>
            <person name="Inagaki F."/>
            <person name="Takami H."/>
        </authorList>
    </citation>
    <scope>NUCLEOTIDE SEQUENCE</scope>
    <source>
        <strain evidence="1">Expedition CK06-06</strain>
    </source>
</reference>
<dbReference type="EMBL" id="BARU01010003">
    <property type="protein sequence ID" value="GAH44057.1"/>
    <property type="molecule type" value="Genomic_DNA"/>
</dbReference>
<protein>
    <submittedName>
        <fullName evidence="1">Uncharacterized protein</fullName>
    </submittedName>
</protein>
<sequence length="62" mass="6446">MTNGTTALISTVPTFQAVALTKGLAKFAKKKKKAPGDFAKAAAKTIVGTELIKLTARQVSLV</sequence>
<evidence type="ECO:0000313" key="1">
    <source>
        <dbReference type="EMBL" id="GAH44057.1"/>
    </source>
</evidence>
<proteinExistence type="predicted"/>
<gene>
    <name evidence="1" type="ORF">S03H2_19179</name>
</gene>
<comment type="caution">
    <text evidence="1">The sequence shown here is derived from an EMBL/GenBank/DDBJ whole genome shotgun (WGS) entry which is preliminary data.</text>
</comment>
<dbReference type="AlphaFoldDB" id="X1FGH7"/>